<reference evidence="10 11" key="1">
    <citation type="submission" date="2017-09" db="EMBL/GenBank/DDBJ databases">
        <title>Sphingomonas panjinensis sp.nov., isolated from oil-contaminated soil.</title>
        <authorList>
            <person name="Wang L."/>
            <person name="Chen L."/>
        </authorList>
    </citation>
    <scope>NUCLEOTIDE SEQUENCE [LARGE SCALE GENOMIC DNA]</scope>
    <source>
        <strain evidence="10 11">FW-11</strain>
    </source>
</reference>
<dbReference type="AlphaFoldDB" id="A0A2T5FY47"/>
<gene>
    <name evidence="10" type="ORF">CLG96_08375</name>
</gene>
<dbReference type="PANTHER" id="PTHR30203">
    <property type="entry name" value="OUTER MEMBRANE CATION EFFLUX PROTEIN"/>
    <property type="match status" value="1"/>
</dbReference>
<dbReference type="Gene3D" id="1.20.1600.10">
    <property type="entry name" value="Outer membrane efflux proteins (OEP)"/>
    <property type="match status" value="1"/>
</dbReference>
<dbReference type="Gene3D" id="2.20.200.10">
    <property type="entry name" value="Outer membrane efflux proteins (OEP)"/>
    <property type="match status" value="1"/>
</dbReference>
<evidence type="ECO:0000313" key="10">
    <source>
        <dbReference type="EMBL" id="PTQ11453.1"/>
    </source>
</evidence>
<dbReference type="GO" id="GO:0005886">
    <property type="term" value="C:plasma membrane"/>
    <property type="evidence" value="ECO:0007669"/>
    <property type="project" value="UniProtKB-SubCell"/>
</dbReference>
<name>A0A2T5FY47_9SPHN</name>
<accession>A0A2T5FY47</accession>
<evidence type="ECO:0000256" key="2">
    <source>
        <dbReference type="ARBA" id="ARBA00007613"/>
    </source>
</evidence>
<feature type="signal peptide" evidence="9">
    <location>
        <begin position="1"/>
        <end position="19"/>
    </location>
</feature>
<dbReference type="InterPro" id="IPR010131">
    <property type="entry name" value="MdtP/NodT-like"/>
</dbReference>
<dbReference type="GO" id="GO:0015562">
    <property type="term" value="F:efflux transmembrane transporter activity"/>
    <property type="evidence" value="ECO:0007669"/>
    <property type="project" value="InterPro"/>
</dbReference>
<comment type="caution">
    <text evidence="10">The sequence shown here is derived from an EMBL/GenBank/DDBJ whole genome shotgun (WGS) entry which is preliminary data.</text>
</comment>
<dbReference type="PANTHER" id="PTHR30203:SF20">
    <property type="entry name" value="MULTIDRUG RESISTANCE OUTER MEMBRANE PROTEIN MDTP-RELATED"/>
    <property type="match status" value="1"/>
</dbReference>
<dbReference type="OrthoDB" id="9783100at2"/>
<evidence type="ECO:0000256" key="1">
    <source>
        <dbReference type="ARBA" id="ARBA00004370"/>
    </source>
</evidence>
<keyword evidence="3 9" id="KW-1134">Transmembrane beta strand</keyword>
<keyword evidence="6 9" id="KW-0472">Membrane</keyword>
<keyword evidence="4 9" id="KW-0812">Transmembrane</keyword>
<keyword evidence="8 9" id="KW-0449">Lipoprotein</keyword>
<keyword evidence="11" id="KW-1185">Reference proteome</keyword>
<dbReference type="Pfam" id="PF02321">
    <property type="entry name" value="OEP"/>
    <property type="match status" value="2"/>
</dbReference>
<dbReference type="PROSITE" id="PS51257">
    <property type="entry name" value="PROKAR_LIPOPROTEIN"/>
    <property type="match status" value="1"/>
</dbReference>
<evidence type="ECO:0000256" key="8">
    <source>
        <dbReference type="ARBA" id="ARBA00023288"/>
    </source>
</evidence>
<evidence type="ECO:0000256" key="4">
    <source>
        <dbReference type="ARBA" id="ARBA00022692"/>
    </source>
</evidence>
<keyword evidence="5 9" id="KW-0732">Signal</keyword>
<organism evidence="10 11">
    <name type="scientific">Sphingomonas oleivorans</name>
    <dbReference type="NCBI Taxonomy" id="1735121"/>
    <lineage>
        <taxon>Bacteria</taxon>
        <taxon>Pseudomonadati</taxon>
        <taxon>Pseudomonadota</taxon>
        <taxon>Alphaproteobacteria</taxon>
        <taxon>Sphingomonadales</taxon>
        <taxon>Sphingomonadaceae</taxon>
        <taxon>Sphingomonas</taxon>
    </lineage>
</organism>
<dbReference type="NCBIfam" id="TIGR01845">
    <property type="entry name" value="outer_NodT"/>
    <property type="match status" value="1"/>
</dbReference>
<evidence type="ECO:0000313" key="11">
    <source>
        <dbReference type="Proteomes" id="UP000244162"/>
    </source>
</evidence>
<comment type="similarity">
    <text evidence="2 9">Belongs to the outer membrane factor (OMF) (TC 1.B.17) family.</text>
</comment>
<keyword evidence="7 9" id="KW-0564">Palmitate</keyword>
<evidence type="ECO:0000256" key="6">
    <source>
        <dbReference type="ARBA" id="ARBA00023136"/>
    </source>
</evidence>
<protein>
    <submittedName>
        <fullName evidence="10">Multidrug transporter</fullName>
    </submittedName>
</protein>
<dbReference type="SUPFAM" id="SSF56954">
    <property type="entry name" value="Outer membrane efflux proteins (OEP)"/>
    <property type="match status" value="1"/>
</dbReference>
<sequence length="474" mass="49198">MSKFRGAIPLVALTLSACASVPDLGRAPAPRGPEALASAASLPAGMAAWPGDGWWRGYGDPQLTALIEEGLKGAPDIAIAEARLRQAEGLAQQAGAALGPQVEARGSAAMAKQSYNNGIPAEFVPKGWKSTGNAALSFGLDLDFWGRNRAALRAATSERDAARIETAAARLALATGIASAYADLAQLHADRDVAELALRVRSDSLRLVTNRVEIGLDTQGQLKQAAAAVPAARADLAAIDESIALTRNRIAALTGAGPDRGLVIGRPAIATLHAAGLPASIGLDLVGRRPDIAAARTRATAAAERIKVARADFYPNINLTGLIGLQSLGLSNLTDSGSTYGNVGPAISLPIFQSGRLSGSYRAARGEYDEAVATYDRTLIQAVRDVADVTTSQRALDARLREASQSLADSEAAYSIAKLRYEGGLSTYLDVLSAEQALIGARRTVADLRARAFTLDVALIRALGGGFTSSQTQG</sequence>
<proteinExistence type="inferred from homology"/>
<evidence type="ECO:0000256" key="9">
    <source>
        <dbReference type="RuleBase" id="RU362097"/>
    </source>
</evidence>
<comment type="subcellular location">
    <subcellularLocation>
        <location evidence="9">Cell membrane</location>
        <topology evidence="9">Lipid-anchor</topology>
    </subcellularLocation>
    <subcellularLocation>
        <location evidence="1">Membrane</location>
    </subcellularLocation>
</comment>
<evidence type="ECO:0000256" key="3">
    <source>
        <dbReference type="ARBA" id="ARBA00022452"/>
    </source>
</evidence>
<evidence type="ECO:0000256" key="7">
    <source>
        <dbReference type="ARBA" id="ARBA00023139"/>
    </source>
</evidence>
<dbReference type="EMBL" id="NWBU01000007">
    <property type="protein sequence ID" value="PTQ11453.1"/>
    <property type="molecule type" value="Genomic_DNA"/>
</dbReference>
<dbReference type="Proteomes" id="UP000244162">
    <property type="component" value="Unassembled WGS sequence"/>
</dbReference>
<evidence type="ECO:0000256" key="5">
    <source>
        <dbReference type="ARBA" id="ARBA00022729"/>
    </source>
</evidence>
<feature type="chain" id="PRO_5015376470" evidence="9">
    <location>
        <begin position="20"/>
        <end position="474"/>
    </location>
</feature>
<dbReference type="RefSeq" id="WP_107967447.1">
    <property type="nucleotide sequence ID" value="NZ_NWBU01000007.1"/>
</dbReference>
<dbReference type="InterPro" id="IPR003423">
    <property type="entry name" value="OMP_efflux"/>
</dbReference>